<evidence type="ECO:0000259" key="6">
    <source>
        <dbReference type="SMART" id="SM00856"/>
    </source>
</evidence>
<name>A0A1D1YDG9_9ARAE</name>
<keyword evidence="3" id="KW-0732">Signal</keyword>
<feature type="non-terminal residue" evidence="7">
    <location>
        <position position="1"/>
    </location>
</feature>
<dbReference type="InterPro" id="IPR006501">
    <property type="entry name" value="Pectinesterase_inhib_dom"/>
</dbReference>
<sequence>PSSPSHPSSHPSLPRFSLSLGLCNRRLLLPLLLLAIGRVMAAAGPPSGFGSAAITVVALLLAAHAAARPDPAARDSVEFIRSSCGTTQYPRLCFQTLSGYAATVQTSPMQLAHAALSVSLDCARSTSAAMARMLAGASGMRPREAAAMRDCVETMGYSVDELRRSLGEMGKLGRDARAQLGLHISNIQTWVSAALTEEGTCMDGFASGAMDGSVKNAVRAHIVNAAQLTSNALGLVNDLVSRAP</sequence>
<dbReference type="SMART" id="SM00856">
    <property type="entry name" value="PMEI"/>
    <property type="match status" value="1"/>
</dbReference>
<dbReference type="FunFam" id="1.20.140.40:FF:000006">
    <property type="entry name" value="Pectinesterase inhibitor 3"/>
    <property type="match status" value="1"/>
</dbReference>
<dbReference type="EMBL" id="GDJX01015247">
    <property type="protein sequence ID" value="JAT52689.1"/>
    <property type="molecule type" value="Transcribed_RNA"/>
</dbReference>
<evidence type="ECO:0000256" key="2">
    <source>
        <dbReference type="ARBA" id="ARBA00022525"/>
    </source>
</evidence>
<proteinExistence type="inferred from homology"/>
<keyword evidence="4" id="KW-1015">Disulfide bond</keyword>
<evidence type="ECO:0000256" key="1">
    <source>
        <dbReference type="ARBA" id="ARBA00004239"/>
    </source>
</evidence>
<keyword evidence="2" id="KW-0964">Secreted</keyword>
<reference evidence="7" key="1">
    <citation type="submission" date="2015-07" db="EMBL/GenBank/DDBJ databases">
        <title>Transcriptome Assembly of Anthurium amnicola.</title>
        <authorList>
            <person name="Suzuki J."/>
        </authorList>
    </citation>
    <scope>NUCLEOTIDE SEQUENCE</scope>
</reference>
<dbReference type="PANTHER" id="PTHR31080:SF161">
    <property type="entry name" value="OS10G0508700 PROTEIN"/>
    <property type="match status" value="1"/>
</dbReference>
<accession>A0A1D1YDG9</accession>
<gene>
    <name evidence="7" type="primary">21KD_4</name>
    <name evidence="7" type="ORF">g.102912</name>
</gene>
<dbReference type="CDD" id="cd15798">
    <property type="entry name" value="PMEI-like_3"/>
    <property type="match status" value="1"/>
</dbReference>
<dbReference type="NCBIfam" id="TIGR01614">
    <property type="entry name" value="PME_inhib"/>
    <property type="match status" value="1"/>
</dbReference>
<protein>
    <recommendedName>
        <fullName evidence="6">Pectinesterase inhibitor domain-containing protein</fullName>
    </recommendedName>
</protein>
<dbReference type="Gene3D" id="1.20.140.40">
    <property type="entry name" value="Invertase/pectin methylesterase inhibitor family protein"/>
    <property type="match status" value="1"/>
</dbReference>
<dbReference type="InterPro" id="IPR035513">
    <property type="entry name" value="Invertase/methylesterase_inhib"/>
</dbReference>
<evidence type="ECO:0000313" key="7">
    <source>
        <dbReference type="EMBL" id="JAT52689.1"/>
    </source>
</evidence>
<feature type="domain" description="Pectinesterase inhibitor" evidence="6">
    <location>
        <begin position="75"/>
        <end position="235"/>
    </location>
</feature>
<comment type="similarity">
    <text evidence="5">Belongs to the PMEI family.</text>
</comment>
<organism evidence="7">
    <name type="scientific">Anthurium amnicola</name>
    <dbReference type="NCBI Taxonomy" id="1678845"/>
    <lineage>
        <taxon>Eukaryota</taxon>
        <taxon>Viridiplantae</taxon>
        <taxon>Streptophyta</taxon>
        <taxon>Embryophyta</taxon>
        <taxon>Tracheophyta</taxon>
        <taxon>Spermatophyta</taxon>
        <taxon>Magnoliopsida</taxon>
        <taxon>Liliopsida</taxon>
        <taxon>Araceae</taxon>
        <taxon>Pothoideae</taxon>
        <taxon>Potheae</taxon>
        <taxon>Anthurium</taxon>
    </lineage>
</organism>
<dbReference type="InterPro" id="IPR051955">
    <property type="entry name" value="PME_Inhibitor"/>
</dbReference>
<dbReference type="GO" id="GO:0005576">
    <property type="term" value="C:extracellular region"/>
    <property type="evidence" value="ECO:0007669"/>
    <property type="project" value="UniProtKB-SubCell"/>
</dbReference>
<dbReference type="GO" id="GO:0004857">
    <property type="term" value="F:enzyme inhibitor activity"/>
    <property type="evidence" value="ECO:0007669"/>
    <property type="project" value="InterPro"/>
</dbReference>
<dbReference type="PANTHER" id="PTHR31080">
    <property type="entry name" value="PECTINESTERASE INHIBITOR-LIKE"/>
    <property type="match status" value="1"/>
</dbReference>
<comment type="subcellular location">
    <subcellularLocation>
        <location evidence="1">Secreted</location>
        <location evidence="1">Extracellular space</location>
    </subcellularLocation>
</comment>
<dbReference type="AlphaFoldDB" id="A0A1D1YDG9"/>
<evidence type="ECO:0000256" key="3">
    <source>
        <dbReference type="ARBA" id="ARBA00022729"/>
    </source>
</evidence>
<evidence type="ECO:0000256" key="4">
    <source>
        <dbReference type="ARBA" id="ARBA00023157"/>
    </source>
</evidence>
<evidence type="ECO:0000256" key="5">
    <source>
        <dbReference type="ARBA" id="ARBA00038471"/>
    </source>
</evidence>
<dbReference type="SUPFAM" id="SSF101148">
    <property type="entry name" value="Plant invertase/pectin methylesterase inhibitor"/>
    <property type="match status" value="1"/>
</dbReference>
<dbReference type="Pfam" id="PF04043">
    <property type="entry name" value="PMEI"/>
    <property type="match status" value="1"/>
</dbReference>